<sequence length="132" mass="14530">MAEIYRQRIAAFYESLQNEDGKTEAAEVFRTLVDQVTLVPDKAELAIVLRGDLASILRFAANKKNPDVLSEAGVLVALLSQESLVAGTRNTRFRRNGTGVLEIGVSQEMMVVGARITRFLRLVETVIPRLAA</sequence>
<name>A0A1Y2JZ79_BRAJP</name>
<dbReference type="Proteomes" id="UP000193335">
    <property type="component" value="Unassembled WGS sequence"/>
</dbReference>
<accession>A0A1Y2JZ79</accession>
<evidence type="ECO:0000313" key="1">
    <source>
        <dbReference type="EMBL" id="OSJ36400.1"/>
    </source>
</evidence>
<gene>
    <name evidence="1" type="ORF">BSZ19_04470</name>
</gene>
<reference evidence="1 2" key="1">
    <citation type="submission" date="2017-03" db="EMBL/GenBank/DDBJ databases">
        <title>Whole genome sequences of fourteen strains of Bradyrhizobium canariense and one strain of Bradyrhizobium japonicum isolated from Lupinus (Papilionoideae: Genisteae) species in Algeria.</title>
        <authorList>
            <person name="Crovadore J."/>
            <person name="Chekireb D."/>
            <person name="Brachmann A."/>
            <person name="Chablais R."/>
            <person name="Cochard B."/>
            <person name="Lefort F."/>
        </authorList>
    </citation>
    <scope>NUCLEOTIDE SEQUENCE [LARGE SCALE GENOMIC DNA]</scope>
    <source>
        <strain evidence="1 2">UBMA197</strain>
    </source>
</reference>
<evidence type="ECO:0000313" key="2">
    <source>
        <dbReference type="Proteomes" id="UP000193335"/>
    </source>
</evidence>
<proteinExistence type="predicted"/>
<protein>
    <submittedName>
        <fullName evidence="1">Uncharacterized protein</fullName>
    </submittedName>
</protein>
<dbReference type="RefSeq" id="WP_085398651.1">
    <property type="nucleotide sequence ID" value="NZ_NAFL01000195.1"/>
</dbReference>
<dbReference type="EMBL" id="NAFL01000195">
    <property type="protein sequence ID" value="OSJ36400.1"/>
    <property type="molecule type" value="Genomic_DNA"/>
</dbReference>
<dbReference type="AlphaFoldDB" id="A0A1Y2JZ79"/>
<organism evidence="1 2">
    <name type="scientific">Bradyrhizobium japonicum</name>
    <dbReference type="NCBI Taxonomy" id="375"/>
    <lineage>
        <taxon>Bacteria</taxon>
        <taxon>Pseudomonadati</taxon>
        <taxon>Pseudomonadota</taxon>
        <taxon>Alphaproteobacteria</taxon>
        <taxon>Hyphomicrobiales</taxon>
        <taxon>Nitrobacteraceae</taxon>
        <taxon>Bradyrhizobium</taxon>
    </lineage>
</organism>
<comment type="caution">
    <text evidence="1">The sequence shown here is derived from an EMBL/GenBank/DDBJ whole genome shotgun (WGS) entry which is preliminary data.</text>
</comment>